<accession>A0A0F9H3M1</accession>
<sequence>MRSVICFLTAVLIAAVMSLSLGADYDSQDQLPPSDALLAIDSPELAPAPCLSPIRDLPIGGYVAYRELECGHQPVAIMLTLKARHTGHRPAAGMDFGSEPLAFMLTFDPRHRSGIDNGTRAEEITEMLVGAHPRHTGQVVLGAGVTASLA</sequence>
<comment type="caution">
    <text evidence="1">The sequence shown here is derived from an EMBL/GenBank/DDBJ whole genome shotgun (WGS) entry which is preliminary data.</text>
</comment>
<gene>
    <name evidence="1" type="ORF">LCGC14_2046870</name>
</gene>
<proteinExistence type="predicted"/>
<organism evidence="1">
    <name type="scientific">marine sediment metagenome</name>
    <dbReference type="NCBI Taxonomy" id="412755"/>
    <lineage>
        <taxon>unclassified sequences</taxon>
        <taxon>metagenomes</taxon>
        <taxon>ecological metagenomes</taxon>
    </lineage>
</organism>
<evidence type="ECO:0000313" key="1">
    <source>
        <dbReference type="EMBL" id="KKL76240.1"/>
    </source>
</evidence>
<reference evidence="1" key="1">
    <citation type="journal article" date="2015" name="Nature">
        <title>Complex archaea that bridge the gap between prokaryotes and eukaryotes.</title>
        <authorList>
            <person name="Spang A."/>
            <person name="Saw J.H."/>
            <person name="Jorgensen S.L."/>
            <person name="Zaremba-Niedzwiedzka K."/>
            <person name="Martijn J."/>
            <person name="Lind A.E."/>
            <person name="van Eijk R."/>
            <person name="Schleper C."/>
            <person name="Guy L."/>
            <person name="Ettema T.J."/>
        </authorList>
    </citation>
    <scope>NUCLEOTIDE SEQUENCE</scope>
</reference>
<dbReference type="AlphaFoldDB" id="A0A0F9H3M1"/>
<name>A0A0F9H3M1_9ZZZZ</name>
<protein>
    <submittedName>
        <fullName evidence="1">Uncharacterized protein</fullName>
    </submittedName>
</protein>
<dbReference type="EMBL" id="LAZR01024110">
    <property type="protein sequence ID" value="KKL76240.1"/>
    <property type="molecule type" value="Genomic_DNA"/>
</dbReference>